<protein>
    <recommendedName>
        <fullName evidence="9">Innexin</fullName>
    </recommendedName>
</protein>
<dbReference type="PANTHER" id="PTHR11893:SF36">
    <property type="entry name" value="INNEXIN-5"/>
    <property type="match status" value="1"/>
</dbReference>
<dbReference type="AlphaFoldDB" id="A0AAV2TCV7"/>
<dbReference type="EMBL" id="CAXLJL010000156">
    <property type="protein sequence ID" value="CAL5133153.1"/>
    <property type="molecule type" value="Genomic_DNA"/>
</dbReference>
<comment type="subcellular location">
    <subcellularLocation>
        <location evidence="1 9">Cell membrane</location>
        <topology evidence="1 9">Multi-pass membrane protein</topology>
    </subcellularLocation>
</comment>
<keyword evidence="8 9" id="KW-0407">Ion channel</keyword>
<comment type="function">
    <text evidence="9">Structural component of the gap junctions.</text>
</comment>
<dbReference type="GO" id="GO:0005921">
    <property type="term" value="C:gap junction"/>
    <property type="evidence" value="ECO:0007669"/>
    <property type="project" value="UniProtKB-UniRule"/>
</dbReference>
<dbReference type="PROSITE" id="PS51013">
    <property type="entry name" value="PANNEXIN"/>
    <property type="match status" value="1"/>
</dbReference>
<name>A0AAV2TCV7_CALDB</name>
<evidence type="ECO:0000256" key="2">
    <source>
        <dbReference type="ARBA" id="ARBA00022448"/>
    </source>
</evidence>
<evidence type="ECO:0000256" key="7">
    <source>
        <dbReference type="ARBA" id="ARBA00023136"/>
    </source>
</evidence>
<sequence length="206" mass="22889">MHAGNLFIFCLQGKPIQCWTPQEFTRSWEEYAENYCWVASTYFVQLSGYPGPPPPQLFYSKGSGSSNGFMAPLGQRISQNNFLYPPIYQPRAGEPPGTGRLISYYQWAPILLAIQSFMFYLPCLLWRLFASQSGFQEDSHGVIKNKKEGANASSSDSVNAQPVIYLGTNHLLVEEFGAGPDGGSNPFRLLDFTFVSLCMAHMTGAT</sequence>
<evidence type="ECO:0000313" key="11">
    <source>
        <dbReference type="Proteomes" id="UP001497525"/>
    </source>
</evidence>
<comment type="similarity">
    <text evidence="9">Belongs to the pannexin family.</text>
</comment>
<reference evidence="10" key="1">
    <citation type="submission" date="2024-06" db="EMBL/GenBank/DDBJ databases">
        <authorList>
            <person name="Liu X."/>
            <person name="Lenzi L."/>
            <person name="Haldenby T S."/>
            <person name="Uol C."/>
        </authorList>
    </citation>
    <scope>NUCLEOTIDE SEQUENCE</scope>
</reference>
<gene>
    <name evidence="9" type="primary">inx</name>
    <name evidence="10" type="ORF">CDAUBV1_LOCUS6427</name>
</gene>
<keyword evidence="6 9" id="KW-0406">Ion transport</keyword>
<accession>A0AAV2TCV7</accession>
<dbReference type="Pfam" id="PF00876">
    <property type="entry name" value="Innexin"/>
    <property type="match status" value="1"/>
</dbReference>
<evidence type="ECO:0000256" key="4">
    <source>
        <dbReference type="ARBA" id="ARBA00022692"/>
    </source>
</evidence>
<keyword evidence="5" id="KW-1133">Transmembrane helix</keyword>
<dbReference type="InterPro" id="IPR000990">
    <property type="entry name" value="Innexin"/>
</dbReference>
<evidence type="ECO:0000256" key="6">
    <source>
        <dbReference type="ARBA" id="ARBA00023065"/>
    </source>
</evidence>
<dbReference type="GO" id="GO:0005886">
    <property type="term" value="C:plasma membrane"/>
    <property type="evidence" value="ECO:0007669"/>
    <property type="project" value="UniProtKB-SubCell"/>
</dbReference>
<organism evidence="10 11">
    <name type="scientific">Calicophoron daubneyi</name>
    <name type="common">Rumen fluke</name>
    <name type="synonym">Paramphistomum daubneyi</name>
    <dbReference type="NCBI Taxonomy" id="300641"/>
    <lineage>
        <taxon>Eukaryota</taxon>
        <taxon>Metazoa</taxon>
        <taxon>Spiralia</taxon>
        <taxon>Lophotrochozoa</taxon>
        <taxon>Platyhelminthes</taxon>
        <taxon>Trematoda</taxon>
        <taxon>Digenea</taxon>
        <taxon>Plagiorchiida</taxon>
        <taxon>Pronocephalata</taxon>
        <taxon>Paramphistomoidea</taxon>
        <taxon>Paramphistomidae</taxon>
        <taxon>Calicophoron</taxon>
    </lineage>
</organism>
<dbReference type="PANTHER" id="PTHR11893">
    <property type="entry name" value="INNEXIN"/>
    <property type="match status" value="1"/>
</dbReference>
<evidence type="ECO:0000256" key="9">
    <source>
        <dbReference type="RuleBase" id="RU010713"/>
    </source>
</evidence>
<keyword evidence="2 9" id="KW-0813">Transport</keyword>
<keyword evidence="7" id="KW-0472">Membrane</keyword>
<comment type="caution">
    <text evidence="10">The sequence shown here is derived from an EMBL/GenBank/DDBJ whole genome shotgun (WGS) entry which is preliminary data.</text>
</comment>
<dbReference type="GO" id="GO:0034220">
    <property type="term" value="P:monoatomic ion transmembrane transport"/>
    <property type="evidence" value="ECO:0007669"/>
    <property type="project" value="UniProtKB-KW"/>
</dbReference>
<evidence type="ECO:0000256" key="1">
    <source>
        <dbReference type="ARBA" id="ARBA00004651"/>
    </source>
</evidence>
<evidence type="ECO:0000256" key="3">
    <source>
        <dbReference type="ARBA" id="ARBA00022475"/>
    </source>
</evidence>
<evidence type="ECO:0000256" key="8">
    <source>
        <dbReference type="ARBA" id="ARBA00023303"/>
    </source>
</evidence>
<proteinExistence type="inferred from homology"/>
<dbReference type="Proteomes" id="UP001497525">
    <property type="component" value="Unassembled WGS sequence"/>
</dbReference>
<evidence type="ECO:0000256" key="5">
    <source>
        <dbReference type="ARBA" id="ARBA00022989"/>
    </source>
</evidence>
<dbReference type="GO" id="GO:0005243">
    <property type="term" value="F:gap junction channel activity"/>
    <property type="evidence" value="ECO:0007669"/>
    <property type="project" value="TreeGrafter"/>
</dbReference>
<evidence type="ECO:0000313" key="10">
    <source>
        <dbReference type="EMBL" id="CAL5133153.1"/>
    </source>
</evidence>
<keyword evidence="4" id="KW-0812">Transmembrane</keyword>
<keyword evidence="3" id="KW-1003">Cell membrane</keyword>